<sequence>MGMNPWGRVVAFDLETTGVDVDTSRIVSACIAVLGDDGDVVTSWEWLADPGIPIPEGAARVHGITTERARAEGRAAPLVIAEITQTLRTLQGLGLPLVVYNAPYDLSLLDRECRRYGVPVLDQPFPVLDPLVLDKAVDRYRKGKRTLEATADAYGVELTDAHDASSDAIAAGRVAMALARAYPDELDRPAAELHAAQVEWYREQALRFQEYIRTSKGEEDYVAPQQWPLQLLSHPGSFTDTQPIPAPAPRPSLTVPIIDIYSTGVLSLEALAASTRSAYASAPPPSLPRDSEPPVVPQPHTHVAEVVTISPSTRAPRRPTVLRVAAGIVTDSTGRTLVVRKRGTTAFMQAGGKIEAGESALAALTRELLEEVGIELDPDATEYLGSFRAEAANEPNTVIRAEVFALATDGVVTPSAEIEEALWIESLDNAGVELAPLTRDTILPLWVQRRSALF</sequence>
<dbReference type="PANTHER" id="PTHR30231:SF4">
    <property type="entry name" value="PROTEIN NEN2"/>
    <property type="match status" value="1"/>
</dbReference>
<dbReference type="SUPFAM" id="SSF55811">
    <property type="entry name" value="Nudix"/>
    <property type="match status" value="1"/>
</dbReference>
<dbReference type="Gene3D" id="3.30.420.10">
    <property type="entry name" value="Ribonuclease H-like superfamily/Ribonuclease H"/>
    <property type="match status" value="1"/>
</dbReference>
<evidence type="ECO:0000256" key="3">
    <source>
        <dbReference type="ARBA" id="ARBA00022839"/>
    </source>
</evidence>
<dbReference type="CDD" id="cd04690">
    <property type="entry name" value="NUDIX_Hydrolase"/>
    <property type="match status" value="1"/>
</dbReference>
<reference evidence="6 7" key="1">
    <citation type="submission" date="2023-04" db="EMBL/GenBank/DDBJ databases">
        <title>Genome Encyclopedia of Bacteria and Archaea VI: Functional Genomics of Type Strains.</title>
        <authorList>
            <person name="Whitman W."/>
        </authorList>
    </citation>
    <scope>NUCLEOTIDE SEQUENCE [LARGE SCALE GENOMIC DNA]</scope>
    <source>
        <strain evidence="6 7">SG_E_30_P1</strain>
    </source>
</reference>
<dbReference type="Pfam" id="PF00293">
    <property type="entry name" value="NUDIX"/>
    <property type="match status" value="1"/>
</dbReference>
<feature type="region of interest" description="Disordered" evidence="4">
    <location>
        <begin position="279"/>
        <end position="298"/>
    </location>
</feature>
<keyword evidence="7" id="KW-1185">Reference proteome</keyword>
<evidence type="ECO:0000313" key="7">
    <source>
        <dbReference type="Proteomes" id="UP001160142"/>
    </source>
</evidence>
<accession>A0ABT6KP23</accession>
<dbReference type="InterPro" id="IPR036397">
    <property type="entry name" value="RNaseH_sf"/>
</dbReference>
<dbReference type="InterPro" id="IPR015797">
    <property type="entry name" value="NUDIX_hydrolase-like_dom_sf"/>
</dbReference>
<evidence type="ECO:0000256" key="1">
    <source>
        <dbReference type="ARBA" id="ARBA00022722"/>
    </source>
</evidence>
<feature type="domain" description="Nudix hydrolase" evidence="5">
    <location>
        <begin position="319"/>
        <end position="448"/>
    </location>
</feature>
<evidence type="ECO:0000313" key="6">
    <source>
        <dbReference type="EMBL" id="MDH6180902.1"/>
    </source>
</evidence>
<dbReference type="NCBIfam" id="NF005927">
    <property type="entry name" value="PRK07942.1"/>
    <property type="match status" value="1"/>
</dbReference>
<protein>
    <submittedName>
        <fullName evidence="6">DNA polymerase III epsilon subunit-like protein/8-oxo-dGTP pyrophosphatase MutT (NUDIX family)</fullName>
    </submittedName>
</protein>
<keyword evidence="1" id="KW-0540">Nuclease</keyword>
<evidence type="ECO:0000256" key="2">
    <source>
        <dbReference type="ARBA" id="ARBA00022801"/>
    </source>
</evidence>
<dbReference type="InterPro" id="IPR012337">
    <property type="entry name" value="RNaseH-like_sf"/>
</dbReference>
<proteinExistence type="predicted"/>
<keyword evidence="2" id="KW-0378">Hydrolase</keyword>
<dbReference type="PROSITE" id="PS51462">
    <property type="entry name" value="NUDIX"/>
    <property type="match status" value="1"/>
</dbReference>
<evidence type="ECO:0000256" key="4">
    <source>
        <dbReference type="SAM" id="MobiDB-lite"/>
    </source>
</evidence>
<dbReference type="PANTHER" id="PTHR30231">
    <property type="entry name" value="DNA POLYMERASE III SUBUNIT EPSILON"/>
    <property type="match status" value="1"/>
</dbReference>
<dbReference type="CDD" id="cd06127">
    <property type="entry name" value="DEDDh"/>
    <property type="match status" value="1"/>
</dbReference>
<dbReference type="Proteomes" id="UP001160142">
    <property type="component" value="Unassembled WGS sequence"/>
</dbReference>
<dbReference type="SMART" id="SM00479">
    <property type="entry name" value="EXOIII"/>
    <property type="match status" value="1"/>
</dbReference>
<dbReference type="PROSITE" id="PS00893">
    <property type="entry name" value="NUDIX_BOX"/>
    <property type="match status" value="1"/>
</dbReference>
<evidence type="ECO:0000259" key="5">
    <source>
        <dbReference type="PROSITE" id="PS51462"/>
    </source>
</evidence>
<dbReference type="InterPro" id="IPR013520">
    <property type="entry name" value="Ribonucl_H"/>
</dbReference>
<organism evidence="6 7">
    <name type="scientific">Antiquaquibacter oligotrophicus</name>
    <dbReference type="NCBI Taxonomy" id="2880260"/>
    <lineage>
        <taxon>Bacteria</taxon>
        <taxon>Bacillati</taxon>
        <taxon>Actinomycetota</taxon>
        <taxon>Actinomycetes</taxon>
        <taxon>Micrococcales</taxon>
        <taxon>Microbacteriaceae</taxon>
        <taxon>Antiquaquibacter</taxon>
    </lineage>
</organism>
<dbReference type="Pfam" id="PF00929">
    <property type="entry name" value="RNase_T"/>
    <property type="match status" value="1"/>
</dbReference>
<name>A0ABT6KP23_9MICO</name>
<dbReference type="EMBL" id="JARXVQ010000001">
    <property type="protein sequence ID" value="MDH6180902.1"/>
    <property type="molecule type" value="Genomic_DNA"/>
</dbReference>
<dbReference type="SUPFAM" id="SSF53098">
    <property type="entry name" value="Ribonuclease H-like"/>
    <property type="match status" value="1"/>
</dbReference>
<dbReference type="InterPro" id="IPR000086">
    <property type="entry name" value="NUDIX_hydrolase_dom"/>
</dbReference>
<dbReference type="Gene3D" id="3.90.79.10">
    <property type="entry name" value="Nucleoside Triphosphate Pyrophosphohydrolase"/>
    <property type="match status" value="1"/>
</dbReference>
<gene>
    <name evidence="6" type="ORF">M2152_001084</name>
</gene>
<comment type="caution">
    <text evidence="6">The sequence shown here is derived from an EMBL/GenBank/DDBJ whole genome shotgun (WGS) entry which is preliminary data.</text>
</comment>
<dbReference type="InterPro" id="IPR020084">
    <property type="entry name" value="NUDIX_hydrolase_CS"/>
</dbReference>
<keyword evidence="3" id="KW-0269">Exonuclease</keyword>